<evidence type="ECO:0000313" key="3">
    <source>
        <dbReference type="EMBL" id="MDQ0465867.1"/>
    </source>
</evidence>
<accession>A0ABU0IV25</accession>
<dbReference type="EMBL" id="JAUSVS010000008">
    <property type="protein sequence ID" value="MDQ0465867.1"/>
    <property type="molecule type" value="Genomic_DNA"/>
</dbReference>
<dbReference type="RefSeq" id="WP_307351534.1">
    <property type="nucleotide sequence ID" value="NZ_JAUSVS010000008.1"/>
</dbReference>
<dbReference type="PROSITE" id="PS51257">
    <property type="entry name" value="PROKAR_LIPOPROTEIN"/>
    <property type="match status" value="1"/>
</dbReference>
<keyword evidence="2" id="KW-0732">Signal</keyword>
<feature type="signal peptide" evidence="2">
    <location>
        <begin position="1"/>
        <end position="18"/>
    </location>
</feature>
<sequence>MTAAKLTALALFASLALAGCGKVGDLERPGPIGAPSPDANQPSKPNSTGERADPASSTGTIPQSPLPNAPQDPFGRSNPNPG</sequence>
<evidence type="ECO:0000256" key="2">
    <source>
        <dbReference type="SAM" id="SignalP"/>
    </source>
</evidence>
<feature type="region of interest" description="Disordered" evidence="1">
    <location>
        <begin position="22"/>
        <end position="82"/>
    </location>
</feature>
<feature type="chain" id="PRO_5045919796" evidence="2">
    <location>
        <begin position="19"/>
        <end position="82"/>
    </location>
</feature>
<evidence type="ECO:0000256" key="1">
    <source>
        <dbReference type="SAM" id="MobiDB-lite"/>
    </source>
</evidence>
<feature type="compositionally biased region" description="Polar residues" evidence="1">
    <location>
        <begin position="38"/>
        <end position="63"/>
    </location>
</feature>
<protein>
    <submittedName>
        <fullName evidence="3">Small lipoprotein YifL</fullName>
    </submittedName>
</protein>
<keyword evidence="4" id="KW-1185">Reference proteome</keyword>
<dbReference type="Proteomes" id="UP001228905">
    <property type="component" value="Unassembled WGS sequence"/>
</dbReference>
<name>A0ABU0IV25_9CAUL</name>
<evidence type="ECO:0000313" key="4">
    <source>
        <dbReference type="Proteomes" id="UP001228905"/>
    </source>
</evidence>
<proteinExistence type="predicted"/>
<organism evidence="3 4">
    <name type="scientific">Caulobacter ginsengisoli</name>
    <dbReference type="NCBI Taxonomy" id="400775"/>
    <lineage>
        <taxon>Bacteria</taxon>
        <taxon>Pseudomonadati</taxon>
        <taxon>Pseudomonadota</taxon>
        <taxon>Alphaproteobacteria</taxon>
        <taxon>Caulobacterales</taxon>
        <taxon>Caulobacteraceae</taxon>
        <taxon>Caulobacter</taxon>
    </lineage>
</organism>
<gene>
    <name evidence="3" type="ORF">QO010_003659</name>
</gene>
<reference evidence="3 4" key="1">
    <citation type="submission" date="2023-07" db="EMBL/GenBank/DDBJ databases">
        <title>Genomic Encyclopedia of Type Strains, Phase IV (KMG-IV): sequencing the most valuable type-strain genomes for metagenomic binning, comparative biology and taxonomic classification.</title>
        <authorList>
            <person name="Goeker M."/>
        </authorList>
    </citation>
    <scope>NUCLEOTIDE SEQUENCE [LARGE SCALE GENOMIC DNA]</scope>
    <source>
        <strain evidence="3 4">DSM 18695</strain>
    </source>
</reference>
<comment type="caution">
    <text evidence="3">The sequence shown here is derived from an EMBL/GenBank/DDBJ whole genome shotgun (WGS) entry which is preliminary data.</text>
</comment>
<keyword evidence="3" id="KW-0449">Lipoprotein</keyword>